<feature type="transmembrane region" description="Helical" evidence="1">
    <location>
        <begin position="129"/>
        <end position="151"/>
    </location>
</feature>
<dbReference type="PANTHER" id="PTHR31302:SF0">
    <property type="entry name" value="TRANSMEMBRANE PROTEIN WITH METALLOPHOSPHOESTERASE DOMAIN"/>
    <property type="match status" value="1"/>
</dbReference>
<dbReference type="PANTHER" id="PTHR31302">
    <property type="entry name" value="TRANSMEMBRANE PROTEIN WITH METALLOPHOSPHOESTERASE DOMAIN-RELATED"/>
    <property type="match status" value="1"/>
</dbReference>
<dbReference type="PATRIC" id="fig|394096.3.peg.6168"/>
<dbReference type="CDD" id="cd07385">
    <property type="entry name" value="MPP_YkuE_C"/>
    <property type="match status" value="1"/>
</dbReference>
<comment type="caution">
    <text evidence="3">The sequence shown here is derived from an EMBL/GenBank/DDBJ whole genome shotgun (WGS) entry which is preliminary data.</text>
</comment>
<evidence type="ECO:0000313" key="4">
    <source>
        <dbReference type="Proteomes" id="UP000028725"/>
    </source>
</evidence>
<keyword evidence="4" id="KW-1185">Reference proteome</keyword>
<sequence>MSVMMISRLLILALLNLIGYAVVKRLWPAFSRGWRAWTYAGLVALSFLAWGLPLVLGLGLRGQIPVIGVPLKLFSTMWMVAVLIVVLFGTPFVLVRWWKLRRATASAAGPVAGGVDLERRGVLMNMGRAVPVVAVGTSSAGVVLGSSGFVVRKLEVRLKDLPDALDGFRIGQITDIHVGPFITTQDLRAAVEAMNAAEVHLQVMTGDLIDDVEQVDGTMEALAACKAPHGMLAILGNHEYWRGVEPILEGYESLAKRAPVRLLVDESHVIEHGGERLRVVGVDYPMARRNPFLRAEQMRSSAEKAFGGTSPGEVVLCLTHHPSFFPLAAERGAHLTLAGHTHGGQVAFFGFPLFWFVFDYMLGRYKLKDRHLYVSGGTGHWLPFRIGIPPEVSILTLRKA</sequence>
<organism evidence="3 4">
    <name type="scientific">Hyalangium minutum</name>
    <dbReference type="NCBI Taxonomy" id="394096"/>
    <lineage>
        <taxon>Bacteria</taxon>
        <taxon>Pseudomonadati</taxon>
        <taxon>Myxococcota</taxon>
        <taxon>Myxococcia</taxon>
        <taxon>Myxococcales</taxon>
        <taxon>Cystobacterineae</taxon>
        <taxon>Archangiaceae</taxon>
        <taxon>Hyalangium</taxon>
    </lineage>
</organism>
<dbReference type="Proteomes" id="UP000028725">
    <property type="component" value="Unassembled WGS sequence"/>
</dbReference>
<dbReference type="GO" id="GO:0016787">
    <property type="term" value="F:hydrolase activity"/>
    <property type="evidence" value="ECO:0007669"/>
    <property type="project" value="InterPro"/>
</dbReference>
<proteinExistence type="predicted"/>
<keyword evidence="1" id="KW-0472">Membrane</keyword>
<accession>A0A085WAV3</accession>
<keyword evidence="1" id="KW-0812">Transmembrane</keyword>
<reference evidence="3 4" key="1">
    <citation type="submission" date="2014-04" db="EMBL/GenBank/DDBJ databases">
        <title>Genome assembly of Hyalangium minutum DSM 14724.</title>
        <authorList>
            <person name="Sharma G."/>
            <person name="Subramanian S."/>
        </authorList>
    </citation>
    <scope>NUCLEOTIDE SEQUENCE [LARGE SCALE GENOMIC DNA]</scope>
    <source>
        <strain evidence="3 4">DSM 14724</strain>
    </source>
</reference>
<gene>
    <name evidence="3" type="ORF">DB31_1834</name>
</gene>
<dbReference type="InterPro" id="IPR004843">
    <property type="entry name" value="Calcineurin-like_PHP"/>
</dbReference>
<dbReference type="RefSeq" id="WP_338034331.1">
    <property type="nucleotide sequence ID" value="NZ_JMCB01000013.1"/>
</dbReference>
<feature type="domain" description="Calcineurin-like phosphoesterase" evidence="2">
    <location>
        <begin position="168"/>
        <end position="343"/>
    </location>
</feature>
<dbReference type="InterPro" id="IPR029052">
    <property type="entry name" value="Metallo-depent_PP-like"/>
</dbReference>
<dbReference type="EMBL" id="JMCB01000013">
    <property type="protein sequence ID" value="KFE64816.1"/>
    <property type="molecule type" value="Genomic_DNA"/>
</dbReference>
<dbReference type="SUPFAM" id="SSF56300">
    <property type="entry name" value="Metallo-dependent phosphatases"/>
    <property type="match status" value="1"/>
</dbReference>
<dbReference type="InterPro" id="IPR051158">
    <property type="entry name" value="Metallophosphoesterase_sf"/>
</dbReference>
<protein>
    <submittedName>
        <fullName evidence="3">Ser/Thr protein phosphatase family protein</fullName>
    </submittedName>
</protein>
<dbReference type="Pfam" id="PF00149">
    <property type="entry name" value="Metallophos"/>
    <property type="match status" value="1"/>
</dbReference>
<feature type="transmembrane region" description="Helical" evidence="1">
    <location>
        <begin position="71"/>
        <end position="94"/>
    </location>
</feature>
<evidence type="ECO:0000256" key="1">
    <source>
        <dbReference type="SAM" id="Phobius"/>
    </source>
</evidence>
<name>A0A085WAV3_9BACT</name>
<evidence type="ECO:0000313" key="3">
    <source>
        <dbReference type="EMBL" id="KFE64816.1"/>
    </source>
</evidence>
<dbReference type="STRING" id="394096.DB31_1834"/>
<keyword evidence="1" id="KW-1133">Transmembrane helix</keyword>
<dbReference type="AlphaFoldDB" id="A0A085WAV3"/>
<feature type="transmembrane region" description="Helical" evidence="1">
    <location>
        <begin position="37"/>
        <end position="59"/>
    </location>
</feature>
<evidence type="ECO:0000259" key="2">
    <source>
        <dbReference type="Pfam" id="PF00149"/>
    </source>
</evidence>
<dbReference type="Gene3D" id="3.60.21.10">
    <property type="match status" value="1"/>
</dbReference>